<sequence>MALRSSHRTSSGQKQNTKQDLLETLSIAVGARVTVFQNIETDLDLANGARGTILDRVLHPDDPPISPEQDIIRLHRLLLYILVKLERTRIWKLDGLDEGVILIEPRQQTMEAVKRTGSMPNSERVAEQTIVPVIVDIATPLGGSLNLCDIYVALSRSAGRHSIRLLRDFDANILLQGHSPELLSEDDWLEKLNSETKDGWSKIVENMRVASVV</sequence>
<dbReference type="EMBL" id="JAYKXP010000121">
    <property type="protein sequence ID" value="KAK7024528.1"/>
    <property type="molecule type" value="Genomic_DNA"/>
</dbReference>
<evidence type="ECO:0000313" key="1">
    <source>
        <dbReference type="EMBL" id="KAK7024528.1"/>
    </source>
</evidence>
<proteinExistence type="predicted"/>
<dbReference type="AlphaFoldDB" id="A0AAW0BDR2"/>
<dbReference type="Proteomes" id="UP001383192">
    <property type="component" value="Unassembled WGS sequence"/>
</dbReference>
<protein>
    <submittedName>
        <fullName evidence="1">Uncharacterized protein</fullName>
    </submittedName>
</protein>
<name>A0AAW0BDR2_9AGAR</name>
<evidence type="ECO:0000313" key="2">
    <source>
        <dbReference type="Proteomes" id="UP001383192"/>
    </source>
</evidence>
<keyword evidence="2" id="KW-1185">Reference proteome</keyword>
<reference evidence="1 2" key="1">
    <citation type="submission" date="2024-01" db="EMBL/GenBank/DDBJ databases">
        <title>A draft genome for a cacao thread blight-causing isolate of Paramarasmius palmivorus.</title>
        <authorList>
            <person name="Baruah I.K."/>
            <person name="Bukari Y."/>
            <person name="Amoako-Attah I."/>
            <person name="Meinhardt L.W."/>
            <person name="Bailey B.A."/>
            <person name="Cohen S.P."/>
        </authorList>
    </citation>
    <scope>NUCLEOTIDE SEQUENCE [LARGE SCALE GENOMIC DNA]</scope>
    <source>
        <strain evidence="1 2">GH-12</strain>
    </source>
</reference>
<comment type="caution">
    <text evidence="1">The sequence shown here is derived from an EMBL/GenBank/DDBJ whole genome shotgun (WGS) entry which is preliminary data.</text>
</comment>
<accession>A0AAW0BDR2</accession>
<gene>
    <name evidence="1" type="ORF">VNI00_016203</name>
</gene>
<organism evidence="1 2">
    <name type="scientific">Paramarasmius palmivorus</name>
    <dbReference type="NCBI Taxonomy" id="297713"/>
    <lineage>
        <taxon>Eukaryota</taxon>
        <taxon>Fungi</taxon>
        <taxon>Dikarya</taxon>
        <taxon>Basidiomycota</taxon>
        <taxon>Agaricomycotina</taxon>
        <taxon>Agaricomycetes</taxon>
        <taxon>Agaricomycetidae</taxon>
        <taxon>Agaricales</taxon>
        <taxon>Marasmiineae</taxon>
        <taxon>Marasmiaceae</taxon>
        <taxon>Paramarasmius</taxon>
    </lineage>
</organism>